<dbReference type="PATRIC" id="fig|1195246.3.peg.1604"/>
<dbReference type="Pfam" id="PF04229">
    <property type="entry name" value="GrpB"/>
    <property type="match status" value="1"/>
</dbReference>
<proteinExistence type="predicted"/>
<dbReference type="EMBL" id="AKKU01000015">
    <property type="protein sequence ID" value="EIW88745.1"/>
    <property type="molecule type" value="Genomic_DNA"/>
</dbReference>
<dbReference type="SUPFAM" id="SSF81301">
    <property type="entry name" value="Nucleotidyltransferase"/>
    <property type="match status" value="1"/>
</dbReference>
<keyword evidence="2" id="KW-1185">Reference proteome</keyword>
<sequence length="187" mass="21537">MTESKYPQQALAEPVWLSDWQASWPAQAAAEAALLRARWPQFFCGRIEHFGSTAIPGMPAKPIIDLLVEVADLEQIRDQAAPLMAAEGYQLFWWPKVKGEQEIDYLWFIKRNAEGRRSHHLHMLTPDSEHWQKLIFCHYLQQHPLVAAEYARIKRQAAADFADDRQAYNLAKAHFIRQLMARIAASS</sequence>
<dbReference type="AlphaFoldDB" id="I9DRR7"/>
<organism evidence="1 2">
    <name type="scientific">Alishewanella agri BL06</name>
    <dbReference type="NCBI Taxonomy" id="1195246"/>
    <lineage>
        <taxon>Bacteria</taxon>
        <taxon>Pseudomonadati</taxon>
        <taxon>Pseudomonadota</taxon>
        <taxon>Gammaproteobacteria</taxon>
        <taxon>Alteromonadales</taxon>
        <taxon>Alteromonadaceae</taxon>
        <taxon>Alishewanella</taxon>
    </lineage>
</organism>
<dbReference type="InterPro" id="IPR007344">
    <property type="entry name" value="GrpB/CoaE"/>
</dbReference>
<accession>I9DRR7</accession>
<dbReference type="RefSeq" id="WP_008984494.1">
    <property type="nucleotide sequence ID" value="NZ_AKKU01000015.1"/>
</dbReference>
<dbReference type="PANTHER" id="PTHR34822:SF1">
    <property type="entry name" value="GRPB FAMILY PROTEIN"/>
    <property type="match status" value="1"/>
</dbReference>
<evidence type="ECO:0008006" key="3">
    <source>
        <dbReference type="Google" id="ProtNLM"/>
    </source>
</evidence>
<name>I9DRR7_9ALTE</name>
<dbReference type="eggNOG" id="COG2320">
    <property type="taxonomic scope" value="Bacteria"/>
</dbReference>
<protein>
    <recommendedName>
        <fullName evidence="3">GrpB family protein</fullName>
    </recommendedName>
</protein>
<dbReference type="Gene3D" id="3.30.460.10">
    <property type="entry name" value="Beta Polymerase, domain 2"/>
    <property type="match status" value="1"/>
</dbReference>
<dbReference type="STRING" id="1195246.AGRI_08165"/>
<reference evidence="1 2" key="1">
    <citation type="journal article" date="2012" name="J. Bacteriol.">
        <title>Genome Sequence of Pectin-Degrading Alishewanella agri, Isolated from Landfill Soil.</title>
        <authorList>
            <person name="Kim J."/>
            <person name="Jung J."/>
            <person name="Sung J.S."/>
            <person name="Chun J."/>
            <person name="Park W."/>
        </authorList>
    </citation>
    <scope>NUCLEOTIDE SEQUENCE [LARGE SCALE GENOMIC DNA]</scope>
    <source>
        <strain evidence="1 2">BL06</strain>
    </source>
</reference>
<evidence type="ECO:0000313" key="2">
    <source>
        <dbReference type="Proteomes" id="UP000035062"/>
    </source>
</evidence>
<dbReference type="Proteomes" id="UP000035062">
    <property type="component" value="Unassembled WGS sequence"/>
</dbReference>
<comment type="caution">
    <text evidence="1">The sequence shown here is derived from an EMBL/GenBank/DDBJ whole genome shotgun (WGS) entry which is preliminary data.</text>
</comment>
<gene>
    <name evidence="1" type="ORF">AGRI_08165</name>
</gene>
<evidence type="ECO:0000313" key="1">
    <source>
        <dbReference type="EMBL" id="EIW88745.1"/>
    </source>
</evidence>
<dbReference type="PANTHER" id="PTHR34822">
    <property type="entry name" value="GRPB DOMAIN PROTEIN (AFU_ORTHOLOGUE AFUA_1G01530)"/>
    <property type="match status" value="1"/>
</dbReference>
<dbReference type="InterPro" id="IPR043519">
    <property type="entry name" value="NT_sf"/>
</dbReference>